<name>A7I9U1_METB6</name>
<dbReference type="HOGENOM" id="CLU_1551813_0_0_2"/>
<evidence type="ECO:0000313" key="1">
    <source>
        <dbReference type="EMBL" id="ABS56502.1"/>
    </source>
</evidence>
<keyword evidence="2" id="KW-1185">Reference proteome</keyword>
<organism evidence="1 2">
    <name type="scientific">Methanoregula boonei (strain DSM 21154 / JCM 14090 / 6A8)</name>
    <dbReference type="NCBI Taxonomy" id="456442"/>
    <lineage>
        <taxon>Archaea</taxon>
        <taxon>Methanobacteriati</taxon>
        <taxon>Methanobacteriota</taxon>
        <taxon>Stenosarchaea group</taxon>
        <taxon>Methanomicrobia</taxon>
        <taxon>Methanomicrobiales</taxon>
        <taxon>Methanoregulaceae</taxon>
        <taxon>Methanoregula</taxon>
    </lineage>
</organism>
<dbReference type="Proteomes" id="UP000002408">
    <property type="component" value="Chromosome"/>
</dbReference>
<sequence length="172" mass="20170">MLLGNRGCHYIKVLHKLQGRLSLHTFVILPKVILSFIFASKLCFICIQGNLILTMQTTIDRETRREYRQKILANLSTIVNEIDELDRVAAQARNHLHLHDRFFFQQGANLQEDESYGTREDLTELYLDTCQMISRLNRARAHMSTVCNLMHFYDYSSNPVFQRYTAEEAQQQ</sequence>
<protein>
    <submittedName>
        <fullName evidence="1">Uncharacterized protein</fullName>
    </submittedName>
</protein>
<reference evidence="2" key="1">
    <citation type="journal article" date="2015" name="Microbiology">
        <title>Genome of Methanoregula boonei 6A8 reveals adaptations to oligotrophic peatland environments.</title>
        <authorList>
            <person name="Braeuer S."/>
            <person name="Cadillo-Quiroz H."/>
            <person name="Kyrpides N."/>
            <person name="Woyke T."/>
            <person name="Goodwin L."/>
            <person name="Detter C."/>
            <person name="Podell S."/>
            <person name="Yavitt J.B."/>
            <person name="Zinder S.H."/>
        </authorList>
    </citation>
    <scope>NUCLEOTIDE SEQUENCE [LARGE SCALE GENOMIC DNA]</scope>
    <source>
        <strain evidence="2">DSM 21154 / JCM 14090 / 6A8</strain>
    </source>
</reference>
<dbReference type="EMBL" id="CP000780">
    <property type="protein sequence ID" value="ABS56502.1"/>
    <property type="molecule type" value="Genomic_DNA"/>
</dbReference>
<proteinExistence type="predicted"/>
<dbReference type="STRING" id="456442.Mboo_1988"/>
<dbReference type="AlphaFoldDB" id="A7I9U1"/>
<accession>A7I9U1</accession>
<dbReference type="KEGG" id="mbn:Mboo_1988"/>
<gene>
    <name evidence="1" type="ordered locus">Mboo_1988</name>
</gene>
<evidence type="ECO:0000313" key="2">
    <source>
        <dbReference type="Proteomes" id="UP000002408"/>
    </source>
</evidence>